<gene>
    <name evidence="3" type="ORF">RM844_10190</name>
</gene>
<dbReference type="Proteomes" id="UP001183410">
    <property type="component" value="Unassembled WGS sequence"/>
</dbReference>
<dbReference type="InterPro" id="IPR036465">
    <property type="entry name" value="vWFA_dom_sf"/>
</dbReference>
<proteinExistence type="predicted"/>
<sequence>MASRPLHFIWLLDCSGSMGVNGKISQLNYAIREAIPEMRKAADDNPGAELLVRAITFSAGAAWHLPEPTPVADFAWEDVHATSTTDLGAALRLVTEALKTPPMPGRALRPVLALVSDGLPTDDWRSALRAMDATPWGKRAVRVAIGIGEDADKDMLKEYLNNPEQEPLRVKNPKQLVAAIRWASTVAVANASSPLLDKDQRVGPSPDQQTTITNTAVEPDVW</sequence>
<keyword evidence="4" id="KW-1185">Reference proteome</keyword>
<dbReference type="EMBL" id="JAVREO010000005">
    <property type="protein sequence ID" value="MDT0266661.1"/>
    <property type="molecule type" value="Genomic_DNA"/>
</dbReference>
<evidence type="ECO:0000259" key="2">
    <source>
        <dbReference type="PROSITE" id="PS50234"/>
    </source>
</evidence>
<feature type="compositionally biased region" description="Polar residues" evidence="1">
    <location>
        <begin position="206"/>
        <end position="216"/>
    </location>
</feature>
<name>A0ABU2JPK4_9ACTN</name>
<protein>
    <submittedName>
        <fullName evidence="3">Tellurium resistance protein</fullName>
    </submittedName>
</protein>
<reference evidence="4" key="1">
    <citation type="submission" date="2023-07" db="EMBL/GenBank/DDBJ databases">
        <title>30 novel species of actinomycetes from the DSMZ collection.</title>
        <authorList>
            <person name="Nouioui I."/>
        </authorList>
    </citation>
    <scope>NUCLEOTIDE SEQUENCE [LARGE SCALE GENOMIC DNA]</scope>
    <source>
        <strain evidence="4">DSM 44915</strain>
    </source>
</reference>
<dbReference type="SUPFAM" id="SSF53300">
    <property type="entry name" value="vWA-like"/>
    <property type="match status" value="1"/>
</dbReference>
<comment type="caution">
    <text evidence="3">The sequence shown here is derived from an EMBL/GenBank/DDBJ whole genome shotgun (WGS) entry which is preliminary data.</text>
</comment>
<evidence type="ECO:0000313" key="3">
    <source>
        <dbReference type="EMBL" id="MDT0266661.1"/>
    </source>
</evidence>
<accession>A0ABU2JPK4</accession>
<dbReference type="Gene3D" id="3.40.50.410">
    <property type="entry name" value="von Willebrand factor, type A domain"/>
    <property type="match status" value="1"/>
</dbReference>
<evidence type="ECO:0000256" key="1">
    <source>
        <dbReference type="SAM" id="MobiDB-lite"/>
    </source>
</evidence>
<evidence type="ECO:0000313" key="4">
    <source>
        <dbReference type="Proteomes" id="UP001183410"/>
    </source>
</evidence>
<feature type="region of interest" description="Disordered" evidence="1">
    <location>
        <begin position="196"/>
        <end position="222"/>
    </location>
</feature>
<dbReference type="PROSITE" id="PS50234">
    <property type="entry name" value="VWFA"/>
    <property type="match status" value="1"/>
</dbReference>
<dbReference type="InterPro" id="IPR002035">
    <property type="entry name" value="VWF_A"/>
</dbReference>
<feature type="domain" description="VWFA" evidence="2">
    <location>
        <begin position="7"/>
        <end position="202"/>
    </location>
</feature>
<dbReference type="RefSeq" id="WP_311666943.1">
    <property type="nucleotide sequence ID" value="NZ_JAVREO010000005.1"/>
</dbReference>
<organism evidence="3 4">
    <name type="scientific">Streptomyces chisholmiae</name>
    <dbReference type="NCBI Taxonomy" id="3075540"/>
    <lineage>
        <taxon>Bacteria</taxon>
        <taxon>Bacillati</taxon>
        <taxon>Actinomycetota</taxon>
        <taxon>Actinomycetes</taxon>
        <taxon>Kitasatosporales</taxon>
        <taxon>Streptomycetaceae</taxon>
        <taxon>Streptomyces</taxon>
    </lineage>
</organism>